<reference evidence="2" key="1">
    <citation type="submission" date="2020-10" db="EMBL/GenBank/DDBJ databases">
        <authorList>
            <person name="Kikuchi T."/>
        </authorList>
    </citation>
    <scope>NUCLEOTIDE SEQUENCE</scope>
    <source>
        <strain evidence="2">NKZ352</strain>
    </source>
</reference>
<gene>
    <name evidence="2" type="ORF">CAUJ_LOCUS9480</name>
</gene>
<dbReference type="GO" id="GO:0005874">
    <property type="term" value="C:microtubule"/>
    <property type="evidence" value="ECO:0007669"/>
    <property type="project" value="UniProtKB-KW"/>
</dbReference>
<dbReference type="GO" id="GO:0005868">
    <property type="term" value="C:cytoplasmic dynein complex"/>
    <property type="evidence" value="ECO:0007669"/>
    <property type="project" value="TreeGrafter"/>
</dbReference>
<dbReference type="Gene3D" id="3.30.740.10">
    <property type="entry name" value="Protein Inhibitor Of Neuronal Nitric Oxide Synthase"/>
    <property type="match status" value="1"/>
</dbReference>
<accession>A0A8S1HGT9</accession>
<dbReference type="GO" id="GO:0007017">
    <property type="term" value="P:microtubule-based process"/>
    <property type="evidence" value="ECO:0007669"/>
    <property type="project" value="InterPro"/>
</dbReference>
<dbReference type="PANTHER" id="PTHR11886">
    <property type="entry name" value="DYNEIN LIGHT CHAIN"/>
    <property type="match status" value="1"/>
</dbReference>
<dbReference type="OrthoDB" id="10033309at2759"/>
<dbReference type="GO" id="GO:0045505">
    <property type="term" value="F:dynein intermediate chain binding"/>
    <property type="evidence" value="ECO:0007669"/>
    <property type="project" value="TreeGrafter"/>
</dbReference>
<dbReference type="CDD" id="cd21452">
    <property type="entry name" value="DLC-like_DYNLL1_DYNLL2"/>
    <property type="match status" value="1"/>
</dbReference>
<keyword evidence="1" id="KW-0493">Microtubule</keyword>
<dbReference type="EMBL" id="CAJGYM010000036">
    <property type="protein sequence ID" value="CAD6193561.1"/>
    <property type="molecule type" value="Genomic_DNA"/>
</dbReference>
<dbReference type="InterPro" id="IPR037177">
    <property type="entry name" value="DLC_sf"/>
</dbReference>
<comment type="caution">
    <text evidence="2">The sequence shown here is derived from an EMBL/GenBank/DDBJ whole genome shotgun (WGS) entry which is preliminary data.</text>
</comment>
<dbReference type="PANTHER" id="PTHR11886:SF87">
    <property type="entry name" value="DYNEIN LIGHT CHAIN"/>
    <property type="match status" value="1"/>
</dbReference>
<keyword evidence="1" id="KW-0206">Cytoskeleton</keyword>
<dbReference type="AlphaFoldDB" id="A0A8S1HGT9"/>
<comment type="similarity">
    <text evidence="1">Belongs to the dynein light chain family.</text>
</comment>
<sequence length="167" mass="19251">MDYLLKSNEMVTRRQSFSAASLEDREKLMNNAKALRFELESRRMGLKDIVADVQHSNMPRHMEELACSHAAKAMQTYNLEHDIARYLKTAFDREFGPDWHCICGRHFGSFVTFEPNNFIYFRIGTIAFMLYKTTSSRLPIVEETLRNTELTPATYLVGLISSASSCH</sequence>
<dbReference type="FunFam" id="3.30.740.10:FF:000006">
    <property type="entry name" value="Dynein light chain"/>
    <property type="match status" value="1"/>
</dbReference>
<keyword evidence="1" id="KW-0243">Dynein</keyword>
<name>A0A8S1HGT9_9PELO</name>
<keyword evidence="1" id="KW-0505">Motor protein</keyword>
<comment type="subcellular location">
    <subcellularLocation>
        <location evidence="1">Cytoplasm</location>
        <location evidence="1">Cytoskeleton</location>
    </subcellularLocation>
</comment>
<evidence type="ECO:0000256" key="1">
    <source>
        <dbReference type="RuleBase" id="RU365010"/>
    </source>
</evidence>
<organism evidence="2 3">
    <name type="scientific">Caenorhabditis auriculariae</name>
    <dbReference type="NCBI Taxonomy" id="2777116"/>
    <lineage>
        <taxon>Eukaryota</taxon>
        <taxon>Metazoa</taxon>
        <taxon>Ecdysozoa</taxon>
        <taxon>Nematoda</taxon>
        <taxon>Chromadorea</taxon>
        <taxon>Rhabditida</taxon>
        <taxon>Rhabditina</taxon>
        <taxon>Rhabditomorpha</taxon>
        <taxon>Rhabditoidea</taxon>
        <taxon>Rhabditidae</taxon>
        <taxon>Peloderinae</taxon>
        <taxon>Caenorhabditis</taxon>
    </lineage>
</organism>
<protein>
    <recommendedName>
        <fullName evidence="1">Dynein light chain</fullName>
    </recommendedName>
</protein>
<keyword evidence="1" id="KW-0963">Cytoplasm</keyword>
<dbReference type="SUPFAM" id="SSF54648">
    <property type="entry name" value="DLC"/>
    <property type="match status" value="1"/>
</dbReference>
<keyword evidence="3" id="KW-1185">Reference proteome</keyword>
<evidence type="ECO:0000313" key="2">
    <source>
        <dbReference type="EMBL" id="CAD6193561.1"/>
    </source>
</evidence>
<dbReference type="Pfam" id="PF01221">
    <property type="entry name" value="Dynein_light"/>
    <property type="match status" value="1"/>
</dbReference>
<dbReference type="InterPro" id="IPR001372">
    <property type="entry name" value="Dynein_light_chain_typ-1/2"/>
</dbReference>
<proteinExistence type="inferred from homology"/>
<dbReference type="SMART" id="SM01375">
    <property type="entry name" value="Dynein_light"/>
    <property type="match status" value="1"/>
</dbReference>
<dbReference type="Proteomes" id="UP000835052">
    <property type="component" value="Unassembled WGS sequence"/>
</dbReference>
<evidence type="ECO:0000313" key="3">
    <source>
        <dbReference type="Proteomes" id="UP000835052"/>
    </source>
</evidence>